<dbReference type="Proteomes" id="UP000244077">
    <property type="component" value="Unassembled WGS sequence"/>
</dbReference>
<dbReference type="GO" id="GO:0016747">
    <property type="term" value="F:acyltransferase activity, transferring groups other than amino-acyl groups"/>
    <property type="evidence" value="ECO:0007669"/>
    <property type="project" value="InterPro"/>
</dbReference>
<evidence type="ECO:0000256" key="1">
    <source>
        <dbReference type="ARBA" id="ARBA00022679"/>
    </source>
</evidence>
<dbReference type="InterPro" id="IPR016181">
    <property type="entry name" value="Acyl_CoA_acyltransferase"/>
</dbReference>
<gene>
    <name evidence="4" type="ORF">C8N42_11387</name>
</gene>
<protein>
    <submittedName>
        <fullName evidence="4">Ribosomal protein S18 acetylase RimI-like enzyme</fullName>
    </submittedName>
</protein>
<keyword evidence="4" id="KW-0689">Ribosomal protein</keyword>
<dbReference type="PANTHER" id="PTHR43877">
    <property type="entry name" value="AMINOALKYLPHOSPHONATE N-ACETYLTRANSFERASE-RELATED-RELATED"/>
    <property type="match status" value="1"/>
</dbReference>
<dbReference type="InterPro" id="IPR050832">
    <property type="entry name" value="Bact_Acetyltransf"/>
</dbReference>
<dbReference type="CDD" id="cd04301">
    <property type="entry name" value="NAT_SF"/>
    <property type="match status" value="1"/>
</dbReference>
<sequence>MPNTMPLTIRPLTLDDRSQWENLWRAYLAFYETELSADIYETTFRRQIDPQHTERGALVAELDGKLVGLAHYIFHAHNWRFEDVCYLQDLYVSEDARGHGVGRALMEALYKLADAHGTPTVYWTTQEDNATARQLYDRIGKLTPFIKYTRV</sequence>
<keyword evidence="1" id="KW-0808">Transferase</keyword>
<evidence type="ECO:0000259" key="3">
    <source>
        <dbReference type="PROSITE" id="PS51186"/>
    </source>
</evidence>
<dbReference type="AlphaFoldDB" id="A0A2T5HBJ3"/>
<evidence type="ECO:0000313" key="5">
    <source>
        <dbReference type="Proteomes" id="UP000244077"/>
    </source>
</evidence>
<proteinExistence type="predicted"/>
<dbReference type="RefSeq" id="WP_245890182.1">
    <property type="nucleotide sequence ID" value="NZ_QAOH01000013.1"/>
</dbReference>
<dbReference type="GO" id="GO:0005840">
    <property type="term" value="C:ribosome"/>
    <property type="evidence" value="ECO:0007669"/>
    <property type="project" value="UniProtKB-KW"/>
</dbReference>
<evidence type="ECO:0000256" key="2">
    <source>
        <dbReference type="ARBA" id="ARBA00023315"/>
    </source>
</evidence>
<name>A0A2T5HBJ3_9RHOB</name>
<accession>A0A2T5HBJ3</accession>
<keyword evidence="5" id="KW-1185">Reference proteome</keyword>
<dbReference type="PROSITE" id="PS51186">
    <property type="entry name" value="GNAT"/>
    <property type="match status" value="1"/>
</dbReference>
<reference evidence="4 5" key="1">
    <citation type="submission" date="2018-04" db="EMBL/GenBank/DDBJ databases">
        <title>Genomic Encyclopedia of Archaeal and Bacterial Type Strains, Phase II (KMG-II): from individual species to whole genera.</title>
        <authorList>
            <person name="Goeker M."/>
        </authorList>
    </citation>
    <scope>NUCLEOTIDE SEQUENCE [LARGE SCALE GENOMIC DNA]</scope>
    <source>
        <strain evidence="4 5">DSM 100434</strain>
    </source>
</reference>
<evidence type="ECO:0000313" key="4">
    <source>
        <dbReference type="EMBL" id="PTQ68944.1"/>
    </source>
</evidence>
<keyword evidence="4" id="KW-0687">Ribonucleoprotein</keyword>
<keyword evidence="2" id="KW-0012">Acyltransferase</keyword>
<organism evidence="4 5">
    <name type="scientific">Celeribacter persicus</name>
    <dbReference type="NCBI Taxonomy" id="1651082"/>
    <lineage>
        <taxon>Bacteria</taxon>
        <taxon>Pseudomonadati</taxon>
        <taxon>Pseudomonadota</taxon>
        <taxon>Alphaproteobacteria</taxon>
        <taxon>Rhodobacterales</taxon>
        <taxon>Roseobacteraceae</taxon>
        <taxon>Celeribacter</taxon>
    </lineage>
</organism>
<dbReference type="Pfam" id="PF00583">
    <property type="entry name" value="Acetyltransf_1"/>
    <property type="match status" value="1"/>
</dbReference>
<dbReference type="EMBL" id="QAOH01000013">
    <property type="protein sequence ID" value="PTQ68944.1"/>
    <property type="molecule type" value="Genomic_DNA"/>
</dbReference>
<dbReference type="Gene3D" id="3.40.630.30">
    <property type="match status" value="1"/>
</dbReference>
<comment type="caution">
    <text evidence="4">The sequence shown here is derived from an EMBL/GenBank/DDBJ whole genome shotgun (WGS) entry which is preliminary data.</text>
</comment>
<dbReference type="InterPro" id="IPR000182">
    <property type="entry name" value="GNAT_dom"/>
</dbReference>
<dbReference type="SUPFAM" id="SSF55729">
    <property type="entry name" value="Acyl-CoA N-acyltransferases (Nat)"/>
    <property type="match status" value="1"/>
</dbReference>
<feature type="domain" description="N-acetyltransferase" evidence="3">
    <location>
        <begin position="7"/>
        <end position="151"/>
    </location>
</feature>